<dbReference type="Gene3D" id="3.90.310.10">
    <property type="entry name" value="ENV polyprotein, receptor-binding domain"/>
    <property type="match status" value="1"/>
</dbReference>
<dbReference type="Proteomes" id="UP000886700">
    <property type="component" value="Unplaced"/>
</dbReference>
<sequence length="695" mass="77179">MVTKKLLKEIFPRYGMPQVLGSDNGPAFVSQAHLQALQLVQQEVWKPIAAAYQKGIKSLSVPHPFKIGDTVWVQRHQIKNLEPRWKGPYTIINQDTGAVANSTTMRGVINATFPPLHVDLCDLVGKRWDHSEQALFPGYGCQHTGQHISTRKLDIYVCPGHNRDKELQHRGGEPGDGYCAKWGCETTGTTYWKPTSSWDLITLQRGTIPGYNGDGPWTCGGQDCRPCYDSSSKLQGNTPGERYNPLIITFTEAAKRSAWDAPKAWGLRLYRTGMDPAATFLISRTISPTAMASIGPNSVLLDQPDRPSQNLPRPKPNPLPSVTTLPTHATGHSNATLPPRLKFSSASRLLNLIRGAHQALNETHPDKAEDCWLCLTAAPPYYEGLALDSDLISYTSPPSRCSETPNHKLTLPQVTGQGLCLKNVPRSSQKLCNRTVSVTPSNSYLTGPNGTYWAYNTGLTPCVSVLVLNITADYCILVQLWPHITYHSSETVLGYFENRYRFRREPVSVTLALLLGVGGIAAGIGTGTTALLRSNQNIQLQAAMNEDLQALKKSVRALKDSLISLSELVLQNRRGLDLLFLRQGGLCAALKEKCCFYTDKTGVVTETLDKLKERLTVRQKNSKSQQYWYEGWFNKSPWFATLVSTLMGPLIIFIFVLTFGPCILNKLVQFIKYRLTIIQALVLTQQYHALKQTQP</sequence>
<evidence type="ECO:0000256" key="6">
    <source>
        <dbReference type="SAM" id="MobiDB-lite"/>
    </source>
</evidence>
<reference evidence="10" key="1">
    <citation type="submission" date="2025-08" db="UniProtKB">
        <authorList>
            <consortium name="RefSeq"/>
        </authorList>
    </citation>
    <scope>IDENTIFICATION</scope>
    <source>
        <tissue evidence="10">Liver</tissue>
    </source>
</reference>
<dbReference type="GeneID" id="121137134"/>
<keyword evidence="2" id="KW-0548">Nucleotidyltransferase</keyword>
<gene>
    <name evidence="10" type="primary">LOC121137134</name>
</gene>
<dbReference type="Pfam" id="PF18697">
    <property type="entry name" value="MLVIN_C"/>
    <property type="match status" value="1"/>
</dbReference>
<proteinExistence type="predicted"/>
<evidence type="ECO:0000256" key="4">
    <source>
        <dbReference type="ARBA" id="ARBA00022759"/>
    </source>
</evidence>
<keyword evidence="7" id="KW-1133">Transmembrane helix</keyword>
<evidence type="ECO:0000256" key="1">
    <source>
        <dbReference type="ARBA" id="ARBA00022679"/>
    </source>
</evidence>
<feature type="region of interest" description="Disordered" evidence="6">
    <location>
        <begin position="296"/>
        <end position="338"/>
    </location>
</feature>
<dbReference type="RefSeq" id="XP_040594994.1">
    <property type="nucleotide sequence ID" value="XM_040739060.1"/>
</dbReference>
<dbReference type="SUPFAM" id="SSF49830">
    <property type="entry name" value="ENV polyprotein, receptor-binding domain"/>
    <property type="match status" value="1"/>
</dbReference>
<keyword evidence="5" id="KW-0378">Hydrolase</keyword>
<keyword evidence="1" id="KW-0808">Transferase</keyword>
<name>A0ABM2WWA8_MESAU</name>
<protein>
    <submittedName>
        <fullName evidence="10">MLV-related proviral Env polyprotein-like</fullName>
    </submittedName>
</protein>
<feature type="transmembrane region" description="Helical" evidence="7">
    <location>
        <begin position="509"/>
        <end position="532"/>
    </location>
</feature>
<dbReference type="Gene3D" id="3.30.420.10">
    <property type="entry name" value="Ribonuclease H-like superfamily/Ribonuclease H"/>
    <property type="match status" value="1"/>
</dbReference>
<dbReference type="Pfam" id="PF00429">
    <property type="entry name" value="TLV_coat"/>
    <property type="match status" value="1"/>
</dbReference>
<organism evidence="9 10">
    <name type="scientific">Mesocricetus auratus</name>
    <name type="common">Golden hamster</name>
    <dbReference type="NCBI Taxonomy" id="10036"/>
    <lineage>
        <taxon>Eukaryota</taxon>
        <taxon>Metazoa</taxon>
        <taxon>Chordata</taxon>
        <taxon>Craniata</taxon>
        <taxon>Vertebrata</taxon>
        <taxon>Euteleostomi</taxon>
        <taxon>Mammalia</taxon>
        <taxon>Eutheria</taxon>
        <taxon>Euarchontoglires</taxon>
        <taxon>Glires</taxon>
        <taxon>Rodentia</taxon>
        <taxon>Myomorpha</taxon>
        <taxon>Muroidea</taxon>
        <taxon>Cricetidae</taxon>
        <taxon>Cricetinae</taxon>
        <taxon>Mesocricetus</taxon>
    </lineage>
</organism>
<keyword evidence="9" id="KW-1185">Reference proteome</keyword>
<feature type="compositionally biased region" description="Polar residues" evidence="6">
    <location>
        <begin position="320"/>
        <end position="336"/>
    </location>
</feature>
<evidence type="ECO:0000256" key="3">
    <source>
        <dbReference type="ARBA" id="ARBA00022722"/>
    </source>
</evidence>
<evidence type="ECO:0000256" key="5">
    <source>
        <dbReference type="ARBA" id="ARBA00022801"/>
    </source>
</evidence>
<accession>A0ABM2WWA8</accession>
<dbReference type="InterPro" id="IPR036397">
    <property type="entry name" value="RNaseH_sf"/>
</dbReference>
<keyword evidence="7" id="KW-0472">Membrane</keyword>
<keyword evidence="3" id="KW-0540">Nuclease</keyword>
<dbReference type="CDD" id="cd09851">
    <property type="entry name" value="HTLV-1-like_HR1-HR2"/>
    <property type="match status" value="1"/>
</dbReference>
<keyword evidence="4" id="KW-0255">Endonuclease</keyword>
<dbReference type="PANTHER" id="PTHR10424:SF72">
    <property type="entry name" value="BC035947 PROTEIN-RELATED"/>
    <property type="match status" value="1"/>
</dbReference>
<feature type="domain" description="Murine leukemia virus integrase C-terminal" evidence="8">
    <location>
        <begin position="63"/>
        <end position="92"/>
    </location>
</feature>
<dbReference type="InterPro" id="IPR018154">
    <property type="entry name" value="TLV/ENV_coat_polyprotein"/>
</dbReference>
<evidence type="ECO:0000256" key="7">
    <source>
        <dbReference type="SAM" id="Phobius"/>
    </source>
</evidence>
<dbReference type="SUPFAM" id="SSF58069">
    <property type="entry name" value="Virus ectodomain"/>
    <property type="match status" value="1"/>
</dbReference>
<dbReference type="InterPro" id="IPR008981">
    <property type="entry name" value="FMuLV_rcpt-bd"/>
</dbReference>
<evidence type="ECO:0000313" key="9">
    <source>
        <dbReference type="Proteomes" id="UP000886700"/>
    </source>
</evidence>
<evidence type="ECO:0000259" key="8">
    <source>
        <dbReference type="Pfam" id="PF18697"/>
    </source>
</evidence>
<evidence type="ECO:0000256" key="2">
    <source>
        <dbReference type="ARBA" id="ARBA00022695"/>
    </source>
</evidence>
<dbReference type="Gene3D" id="1.10.287.210">
    <property type="match status" value="1"/>
</dbReference>
<dbReference type="PANTHER" id="PTHR10424">
    <property type="entry name" value="VIRAL ENVELOPE PROTEIN"/>
    <property type="match status" value="1"/>
</dbReference>
<evidence type="ECO:0000313" key="10">
    <source>
        <dbReference type="RefSeq" id="XP_040594994.1"/>
    </source>
</evidence>
<keyword evidence="7" id="KW-0812">Transmembrane</keyword>
<dbReference type="InterPro" id="IPR040643">
    <property type="entry name" value="MLVIN_C"/>
</dbReference>
<feature type="transmembrane region" description="Helical" evidence="7">
    <location>
        <begin position="638"/>
        <end position="664"/>
    </location>
</feature>